<reference evidence="1 2" key="1">
    <citation type="submission" date="2015-03" db="EMBL/GenBank/DDBJ databases">
        <authorList>
            <person name="McCorrison J."/>
            <person name="Sanka R."/>
            <person name="Adams M."/>
            <person name="Brinkac L."/>
            <person name="Nierman W."/>
            <person name="Sutton G."/>
            <person name="Nelson K."/>
            <person name="Kiedrowski L."/>
            <person name="Guerrero D."/>
            <person name="Bonomo R."/>
        </authorList>
    </citation>
    <scope>NUCLEOTIDE SEQUENCE [LARGE SCALE GENOMIC DNA]</scope>
    <source>
        <strain evidence="1 2">35699</strain>
    </source>
</reference>
<sequence>MILPKDGIKLHRGNLGAITQHLKPLLESGKCFRLQLKDWHEKRSLSQNSLSHVWYEEISDYLIKSGRTDATPAWVKRNLKKTYLGYEEVEYTDFVTGIKTIELELRHTSDLDTGDMHHFMCQVEGWCAQFGLVLTIPQSSEFQVLRDKQEA</sequence>
<gene>
    <name evidence="1" type="ORF">SS37_24185</name>
</gene>
<evidence type="ECO:0000313" key="1">
    <source>
        <dbReference type="EMBL" id="KJN15353.1"/>
    </source>
</evidence>
<dbReference type="Proteomes" id="UP000033352">
    <property type="component" value="Unassembled WGS sequence"/>
</dbReference>
<dbReference type="EMBL" id="JZYX01000081">
    <property type="protein sequence ID" value="KJN15353.1"/>
    <property type="molecule type" value="Genomic_DNA"/>
</dbReference>
<dbReference type="RefSeq" id="WP_045286862.1">
    <property type="nucleotide sequence ID" value="NZ_JZYX01000081.1"/>
</dbReference>
<evidence type="ECO:0000313" key="2">
    <source>
        <dbReference type="Proteomes" id="UP000033352"/>
    </source>
</evidence>
<proteinExistence type="predicted"/>
<dbReference type="AlphaFoldDB" id="A0A0F1A0R0"/>
<dbReference type="Gene3D" id="1.10.3790.10">
    <property type="entry name" value="NinB"/>
    <property type="match status" value="1"/>
</dbReference>
<accession>A0A0F1A0R0</accession>
<name>A0A0F1A0R0_9ENTR</name>
<comment type="caution">
    <text evidence="1">The sequence shown here is derived from an EMBL/GenBank/DDBJ whole genome shotgun (WGS) entry which is preliminary data.</text>
</comment>
<dbReference type="NCBIfam" id="NF007281">
    <property type="entry name" value="PRK09741.1"/>
    <property type="match status" value="1"/>
</dbReference>
<organism evidence="1 2">
    <name type="scientific">Enterobacter sichuanensis</name>
    <dbReference type="NCBI Taxonomy" id="2071710"/>
    <lineage>
        <taxon>Bacteria</taxon>
        <taxon>Pseudomonadati</taxon>
        <taxon>Pseudomonadota</taxon>
        <taxon>Gammaproteobacteria</taxon>
        <taxon>Enterobacterales</taxon>
        <taxon>Enterobacteriaceae</taxon>
        <taxon>Enterobacter</taxon>
        <taxon>Enterobacter cloacae complex</taxon>
    </lineage>
</organism>
<dbReference type="OrthoDB" id="7061352at2"/>
<evidence type="ECO:0008006" key="3">
    <source>
        <dbReference type="Google" id="ProtNLM"/>
    </source>
</evidence>
<dbReference type="InterPro" id="IPR036619">
    <property type="entry name" value="NinB_sf"/>
</dbReference>
<dbReference type="PATRIC" id="fig|1619248.3.peg.5026"/>
<protein>
    <recommendedName>
        <fullName evidence="3">NinB protein</fullName>
    </recommendedName>
</protein>